<evidence type="ECO:0000256" key="11">
    <source>
        <dbReference type="PROSITE-ProRule" id="PRU00472"/>
    </source>
</evidence>
<feature type="region of interest" description="Disordered" evidence="14">
    <location>
        <begin position="123"/>
        <end position="154"/>
    </location>
</feature>
<dbReference type="Pfam" id="PF07500">
    <property type="entry name" value="TFIIS_M"/>
    <property type="match status" value="1"/>
</dbReference>
<comment type="function">
    <text evidence="10">Necessary for efficient RNA polymerase II transcription elongation past template-encoded arresting sites. The arresting sites in DNA have the property of trapping a certain fraction of elongating RNA polymerases that pass through, resulting in locked ternary complexes. Cleavage of the nascent transcript by S-II allows the resumption of elongation from the new 3'-terminus.</text>
</comment>
<dbReference type="SUPFAM" id="SSF46942">
    <property type="entry name" value="Elongation factor TFIIS domain 2"/>
    <property type="match status" value="1"/>
</dbReference>
<feature type="domain" description="TFIIS central" evidence="17">
    <location>
        <begin position="169"/>
        <end position="284"/>
    </location>
</feature>
<dbReference type="SUPFAM" id="SSF57783">
    <property type="entry name" value="Zinc beta-ribbon"/>
    <property type="match status" value="1"/>
</dbReference>
<dbReference type="Pfam" id="PF01096">
    <property type="entry name" value="Zn_ribbon_TFIIS"/>
    <property type="match status" value="1"/>
</dbReference>
<keyword evidence="4 11" id="KW-0863">Zinc-finger</keyword>
<dbReference type="InterPro" id="IPR001222">
    <property type="entry name" value="Znf_TFIIS"/>
</dbReference>
<evidence type="ECO:0000259" key="17">
    <source>
        <dbReference type="PROSITE" id="PS51321"/>
    </source>
</evidence>
<reference evidence="18 19" key="1">
    <citation type="journal article" date="2011" name="J. Biotechnol.">
        <title>High-quality genome sequence of Pichia pastoris CBS7435.</title>
        <authorList>
            <person name="Kuberl A."/>
            <person name="Schneider J."/>
            <person name="Thallinger G.G."/>
            <person name="Anderl I."/>
            <person name="Wibberg D."/>
            <person name="Hajek T."/>
            <person name="Jaenicke S."/>
            <person name="Brinkrolf K."/>
            <person name="Goesmann A."/>
            <person name="Szczepanowski R."/>
            <person name="Puhler A."/>
            <person name="Schwab H."/>
            <person name="Glieder A."/>
            <person name="Pichler H."/>
        </authorList>
    </citation>
    <scope>NUCLEOTIDE SEQUENCE [LARGE SCALE GENOMIC DNA]</scope>
    <source>
        <strain evidence="19">ATCC 76273 / CBS 7435 / CECT 11047 / NRRL Y-11430 / Wegner 21-1</strain>
    </source>
</reference>
<keyword evidence="8 13" id="KW-0804">Transcription</keyword>
<dbReference type="PANTHER" id="PTHR11477:SF0">
    <property type="entry name" value="IP08861P-RELATED"/>
    <property type="match status" value="1"/>
</dbReference>
<dbReference type="GO" id="GO:0005634">
    <property type="term" value="C:nucleus"/>
    <property type="evidence" value="ECO:0007669"/>
    <property type="project" value="UniProtKB-SubCell"/>
</dbReference>
<comment type="subcellular location">
    <subcellularLocation>
        <location evidence="1 12 13">Nucleus</location>
    </subcellularLocation>
</comment>
<name>F2QR11_KOMPC</name>
<evidence type="ECO:0000256" key="3">
    <source>
        <dbReference type="ARBA" id="ARBA00022723"/>
    </source>
</evidence>
<evidence type="ECO:0000256" key="2">
    <source>
        <dbReference type="ARBA" id="ARBA00009647"/>
    </source>
</evidence>
<evidence type="ECO:0000256" key="13">
    <source>
        <dbReference type="RuleBase" id="RU368078"/>
    </source>
</evidence>
<dbReference type="GO" id="GO:0003746">
    <property type="term" value="F:translation elongation factor activity"/>
    <property type="evidence" value="ECO:0007669"/>
    <property type="project" value="UniProtKB-KW"/>
</dbReference>
<evidence type="ECO:0000256" key="8">
    <source>
        <dbReference type="ARBA" id="ARBA00023163"/>
    </source>
</evidence>
<dbReference type="CDD" id="cd00183">
    <property type="entry name" value="TFIIS_I"/>
    <property type="match status" value="1"/>
</dbReference>
<feature type="domain" description="TFIIS N-terminal" evidence="16">
    <location>
        <begin position="48"/>
        <end position="122"/>
    </location>
</feature>
<protein>
    <recommendedName>
        <fullName evidence="13">Transcription elongation factor</fullName>
    </recommendedName>
</protein>
<dbReference type="InterPro" id="IPR003618">
    <property type="entry name" value="TFIIS_cen_dom"/>
</dbReference>
<dbReference type="Gene3D" id="1.20.930.10">
    <property type="entry name" value="Conserved domain common to transcription factors TFIIS, elongin A, CRSP70"/>
    <property type="match status" value="1"/>
</dbReference>
<keyword evidence="18" id="KW-0251">Elongation factor</keyword>
<dbReference type="InterPro" id="IPR035100">
    <property type="entry name" value="TF_IIS-typ"/>
</dbReference>
<organism evidence="18 19">
    <name type="scientific">Komagataella phaffii (strain ATCC 76273 / CBS 7435 / CECT 11047 / NRRL Y-11430 / Wegner 21-1)</name>
    <name type="common">Yeast</name>
    <name type="synonym">Pichia pastoris</name>
    <dbReference type="NCBI Taxonomy" id="981350"/>
    <lineage>
        <taxon>Eukaryota</taxon>
        <taxon>Fungi</taxon>
        <taxon>Dikarya</taxon>
        <taxon>Ascomycota</taxon>
        <taxon>Saccharomycotina</taxon>
        <taxon>Pichiomycetes</taxon>
        <taxon>Pichiales</taxon>
        <taxon>Pichiaceae</taxon>
        <taxon>Komagataella</taxon>
    </lineage>
</organism>
<keyword evidence="3 13" id="KW-0479">Metal-binding</keyword>
<keyword evidence="9 12" id="KW-0539">Nucleus</keyword>
<evidence type="ECO:0000256" key="12">
    <source>
        <dbReference type="PROSITE-ProRule" id="PRU00649"/>
    </source>
</evidence>
<dbReference type="PROSITE" id="PS51319">
    <property type="entry name" value="TFIIS_N"/>
    <property type="match status" value="1"/>
</dbReference>
<evidence type="ECO:0000313" key="18">
    <source>
        <dbReference type="EMBL" id="CCA37839.1"/>
    </source>
</evidence>
<keyword evidence="7 13" id="KW-0238">DNA-binding</keyword>
<dbReference type="GO" id="GO:0006368">
    <property type="term" value="P:transcription elongation by RNA polymerase II"/>
    <property type="evidence" value="ECO:0007669"/>
    <property type="project" value="InterPro"/>
</dbReference>
<dbReference type="GO" id="GO:0031440">
    <property type="term" value="P:regulation of mRNA 3'-end processing"/>
    <property type="evidence" value="ECO:0007669"/>
    <property type="project" value="TreeGrafter"/>
</dbReference>
<dbReference type="AlphaFoldDB" id="F2QR11"/>
<keyword evidence="18" id="KW-0648">Protein biosynthesis</keyword>
<evidence type="ECO:0000256" key="9">
    <source>
        <dbReference type="ARBA" id="ARBA00023242"/>
    </source>
</evidence>
<dbReference type="InterPro" id="IPR035441">
    <property type="entry name" value="TFIIS/LEDGF_dom_sf"/>
</dbReference>
<evidence type="ECO:0000256" key="1">
    <source>
        <dbReference type="ARBA" id="ARBA00004123"/>
    </source>
</evidence>
<dbReference type="PROSITE" id="PS51133">
    <property type="entry name" value="ZF_TFIIS_2"/>
    <property type="match status" value="1"/>
</dbReference>
<dbReference type="GO" id="GO:0006362">
    <property type="term" value="P:transcription elongation by RNA polymerase I"/>
    <property type="evidence" value="ECO:0007669"/>
    <property type="project" value="TreeGrafter"/>
</dbReference>
<dbReference type="InterPro" id="IPR017923">
    <property type="entry name" value="TFIIS_N"/>
</dbReference>
<evidence type="ECO:0000256" key="5">
    <source>
        <dbReference type="ARBA" id="ARBA00022833"/>
    </source>
</evidence>
<dbReference type="SMART" id="SM00510">
    <property type="entry name" value="TFS2M"/>
    <property type="match status" value="1"/>
</dbReference>
<evidence type="ECO:0000259" key="16">
    <source>
        <dbReference type="PROSITE" id="PS51319"/>
    </source>
</evidence>
<dbReference type="InterPro" id="IPR006289">
    <property type="entry name" value="TFSII"/>
</dbReference>
<dbReference type="NCBIfam" id="TIGR01385">
    <property type="entry name" value="TFSII"/>
    <property type="match status" value="1"/>
</dbReference>
<evidence type="ECO:0000256" key="10">
    <source>
        <dbReference type="ARBA" id="ARBA00025408"/>
    </source>
</evidence>
<dbReference type="FunFam" id="1.20.930.10:FF:000007">
    <property type="entry name" value="Transcription elongation factor S-II"/>
    <property type="match status" value="1"/>
</dbReference>
<dbReference type="GO" id="GO:0001139">
    <property type="term" value="F:RNA polymerase II complex recruiting activity"/>
    <property type="evidence" value="ECO:0007669"/>
    <property type="project" value="TreeGrafter"/>
</dbReference>
<feature type="compositionally biased region" description="Polar residues" evidence="14">
    <location>
        <begin position="130"/>
        <end position="146"/>
    </location>
</feature>
<keyword evidence="19" id="KW-1185">Reference proteome</keyword>
<dbReference type="InterPro" id="IPR036575">
    <property type="entry name" value="TFIIS_cen_dom_sf"/>
</dbReference>
<evidence type="ECO:0000256" key="6">
    <source>
        <dbReference type="ARBA" id="ARBA00023015"/>
    </source>
</evidence>
<dbReference type="EMBL" id="FR839629">
    <property type="protein sequence ID" value="CCA37839.1"/>
    <property type="molecule type" value="Genomic_DNA"/>
</dbReference>
<sequence>MFFVLLLASVTPPRSLKIFRARILLTSAQSIKFCGSTKTEVKHQMDAKEIVTVMKDLEKAESDSQIIRLLTLLQTDVVPTEKVLRETKVGVTVNRLRSHANPEVGTLVKKIIKTWKDGVSQEKKKKAVSSAGSPAKSTTSTTTNERFVSKGPRTPKNDGVKVEIYENKTRNGSISAIYTALAMDSDEQPSKIFELVKDIEKQCFKAVNFTVDDTYRNKLRSLIMNLKNKNNPTLRRSILDHEIIPSKLVTMSAQELAPDSLKKEMEEIYKKNLFDAQGATENNSVTDRFECGKCKQRKVSYFQKQTRSADEPLTTFCKCENCGNRWKFS</sequence>
<evidence type="ECO:0000256" key="7">
    <source>
        <dbReference type="ARBA" id="ARBA00023125"/>
    </source>
</evidence>
<dbReference type="PROSITE" id="PS51321">
    <property type="entry name" value="TFIIS_CENTRAL"/>
    <property type="match status" value="1"/>
</dbReference>
<dbReference type="SUPFAM" id="SSF47676">
    <property type="entry name" value="Conserved domain common to transcription factors TFIIS, elongin A, CRSP70"/>
    <property type="match status" value="1"/>
</dbReference>
<dbReference type="Gene3D" id="1.10.472.30">
    <property type="entry name" value="Transcription elongation factor S-II, central domain"/>
    <property type="match status" value="1"/>
</dbReference>
<evidence type="ECO:0000313" key="19">
    <source>
        <dbReference type="Proteomes" id="UP000006853"/>
    </source>
</evidence>
<dbReference type="GO" id="GO:0000977">
    <property type="term" value="F:RNA polymerase II transcription regulatory region sequence-specific DNA binding"/>
    <property type="evidence" value="ECO:0007669"/>
    <property type="project" value="TreeGrafter"/>
</dbReference>
<gene>
    <name evidence="18" type="primary">DST1</name>
    <name evidence="18" type="ordered locus">PP7435_Chr2-0142</name>
</gene>
<dbReference type="GO" id="GO:0008270">
    <property type="term" value="F:zinc ion binding"/>
    <property type="evidence" value="ECO:0007669"/>
    <property type="project" value="UniProtKB-UniRule"/>
</dbReference>
<evidence type="ECO:0000259" key="15">
    <source>
        <dbReference type="PROSITE" id="PS51133"/>
    </source>
</evidence>
<dbReference type="HOGENOM" id="CLU_037637_2_0_1"/>
<dbReference type="SMART" id="SM00509">
    <property type="entry name" value="TFS2N"/>
    <property type="match status" value="1"/>
</dbReference>
<evidence type="ECO:0000256" key="14">
    <source>
        <dbReference type="SAM" id="MobiDB-lite"/>
    </source>
</evidence>
<keyword evidence="6 13" id="KW-0805">Transcription regulation</keyword>
<dbReference type="Gene3D" id="2.20.25.10">
    <property type="match status" value="1"/>
</dbReference>
<dbReference type="CDD" id="cd13749">
    <property type="entry name" value="Zn-ribbon_TFIIS"/>
    <property type="match status" value="1"/>
</dbReference>
<dbReference type="InterPro" id="IPR003617">
    <property type="entry name" value="TFIIS/CRSP70_N_sub"/>
</dbReference>
<comment type="similarity">
    <text evidence="2 13">Belongs to the TFS-II family.</text>
</comment>
<dbReference type="FunFam" id="1.10.472.30:FF:000003">
    <property type="entry name" value="Transcription elongation factor S-II"/>
    <property type="match status" value="1"/>
</dbReference>
<dbReference type="GO" id="GO:0031564">
    <property type="term" value="P:transcription antitermination"/>
    <property type="evidence" value="ECO:0007669"/>
    <property type="project" value="TreeGrafter"/>
</dbReference>
<dbReference type="SMART" id="SM00440">
    <property type="entry name" value="ZnF_C2C2"/>
    <property type="match status" value="1"/>
</dbReference>
<keyword evidence="5 13" id="KW-0862">Zinc</keyword>
<feature type="domain" description="TFIIS-type" evidence="15">
    <location>
        <begin position="287"/>
        <end position="327"/>
    </location>
</feature>
<proteinExistence type="inferred from homology"/>
<reference key="2">
    <citation type="submission" date="2011-04" db="EMBL/GenBank/DDBJ databases">
        <title>High-quality genome sequence of Pichia pastoris CBS 7435.</title>
        <authorList>
            <person name="Kueberl A."/>
            <person name="Schneider J."/>
            <person name="Thallinger G.G."/>
            <person name="Anderl I."/>
            <person name="Wibberg D."/>
            <person name="Hajek T."/>
            <person name="Jaenicke S."/>
            <person name="Brinkrolf K."/>
            <person name="Goesmann A."/>
            <person name="Szczepanowski R."/>
            <person name="Puehler A."/>
            <person name="Schwab H."/>
            <person name="Glieder A."/>
            <person name="Pichler H."/>
        </authorList>
    </citation>
    <scope>NUCLEOTIDE SEQUENCE</scope>
    <source>
        <strain>CBS 7435</strain>
    </source>
</reference>
<dbReference type="FunFam" id="2.20.25.10:FF:000001">
    <property type="entry name" value="Probable Transcription elongation factor S-II"/>
    <property type="match status" value="1"/>
</dbReference>
<dbReference type="PIRSF" id="PIRSF006704">
    <property type="entry name" value="TF_IIS"/>
    <property type="match status" value="1"/>
</dbReference>
<dbReference type="Proteomes" id="UP000006853">
    <property type="component" value="Chromosome 2"/>
</dbReference>
<evidence type="ECO:0000256" key="4">
    <source>
        <dbReference type="ARBA" id="ARBA00022771"/>
    </source>
</evidence>
<reference evidence="18 19" key="3">
    <citation type="journal article" date="2016" name="FEMS Yeast Res.">
        <title>Curation of the genome annotation of Pichia pastoris (Komagataella phaffii) CBS7435 from gene level to protein function.</title>
        <authorList>
            <person name="Valli M."/>
            <person name="Tatto N.E."/>
            <person name="Peymann A."/>
            <person name="Gruber C."/>
            <person name="Landes N."/>
            <person name="Ekker H."/>
            <person name="Thallinger G.G."/>
            <person name="Mattanovich D."/>
            <person name="Gasser B."/>
            <person name="Graf A.B."/>
        </authorList>
    </citation>
    <scope>GENOME REANNOTATION</scope>
    <source>
        <strain evidence="18 19">ATCC 76273 / CBS 7435 / CECT 11047 / NRRL Y-11430 / Wegner 21-1</strain>
    </source>
</reference>
<dbReference type="PANTHER" id="PTHR11477">
    <property type="entry name" value="TRANSCRIPTION FACTOR S-II ZINC FINGER DOMAIN-CONTAINING PROTEIN"/>
    <property type="match status" value="1"/>
</dbReference>
<accession>F2QR11</accession>
<dbReference type="Pfam" id="PF08711">
    <property type="entry name" value="Med26"/>
    <property type="match status" value="1"/>
</dbReference>